<sequence length="317" mass="33869">MAIISGMDLRRADLPLLASLDALLEEQSVTAAARRLGISQPALSAQLARLRDLFGDPLLVGNAHGMVLTPRAEELREPLHAILADLRSLVSRHAGFDPASDTRTLRLAATDLAQVFVLPRLYAVLAEKAPGMTLEAVPLAIDAVAGAMKRGEVDMAISSLGNAPPDFPARRIRSEAYRVIWREGHPMPGPPATVDAFCALRHLVVALKGGGVLGDIDEALAKIGRKRRIAGSVPNFLLAPHVVRRTDIVAVVPAVVAEIDGGGIRHAPLPFATSRLDVYLSWHPRMRNDAGHRWLRELVAGIAGLPPEDAPAGPETC</sequence>
<keyword evidence="7" id="KW-1185">Reference proteome</keyword>
<dbReference type="InterPro" id="IPR005119">
    <property type="entry name" value="LysR_subst-bd"/>
</dbReference>
<evidence type="ECO:0000313" key="7">
    <source>
        <dbReference type="Proteomes" id="UP001595539"/>
    </source>
</evidence>
<accession>A0ABV7U823</accession>
<dbReference type="PROSITE" id="PS50931">
    <property type="entry name" value="HTH_LYSR"/>
    <property type="match status" value="1"/>
</dbReference>
<dbReference type="InterPro" id="IPR036388">
    <property type="entry name" value="WH-like_DNA-bd_sf"/>
</dbReference>
<keyword evidence="2" id="KW-0805">Transcription regulation</keyword>
<dbReference type="EMBL" id="JBHRXY010000023">
    <property type="protein sequence ID" value="MFC3631242.1"/>
    <property type="molecule type" value="Genomic_DNA"/>
</dbReference>
<evidence type="ECO:0000256" key="2">
    <source>
        <dbReference type="ARBA" id="ARBA00023015"/>
    </source>
</evidence>
<dbReference type="PANTHER" id="PTHR30118">
    <property type="entry name" value="HTH-TYPE TRANSCRIPTIONAL REGULATOR LEUO-RELATED"/>
    <property type="match status" value="1"/>
</dbReference>
<evidence type="ECO:0000313" key="6">
    <source>
        <dbReference type="EMBL" id="MFC3631242.1"/>
    </source>
</evidence>
<proteinExistence type="inferred from homology"/>
<evidence type="ECO:0000259" key="5">
    <source>
        <dbReference type="PROSITE" id="PS50931"/>
    </source>
</evidence>
<dbReference type="SUPFAM" id="SSF46785">
    <property type="entry name" value="Winged helix' DNA-binding domain"/>
    <property type="match status" value="1"/>
</dbReference>
<dbReference type="InterPro" id="IPR050389">
    <property type="entry name" value="LysR-type_TF"/>
</dbReference>
<organism evidence="6 7">
    <name type="scientific">Paracoccus angustae</name>
    <dbReference type="NCBI Taxonomy" id="1671480"/>
    <lineage>
        <taxon>Bacteria</taxon>
        <taxon>Pseudomonadati</taxon>
        <taxon>Pseudomonadota</taxon>
        <taxon>Alphaproteobacteria</taxon>
        <taxon>Rhodobacterales</taxon>
        <taxon>Paracoccaceae</taxon>
        <taxon>Paracoccus</taxon>
    </lineage>
</organism>
<comment type="similarity">
    <text evidence="1">Belongs to the LysR transcriptional regulatory family.</text>
</comment>
<dbReference type="InterPro" id="IPR037402">
    <property type="entry name" value="YidZ_PBP2"/>
</dbReference>
<comment type="caution">
    <text evidence="6">The sequence shown here is derived from an EMBL/GenBank/DDBJ whole genome shotgun (WGS) entry which is preliminary data.</text>
</comment>
<keyword evidence="3" id="KW-0238">DNA-binding</keyword>
<dbReference type="Proteomes" id="UP001595539">
    <property type="component" value="Unassembled WGS sequence"/>
</dbReference>
<evidence type="ECO:0000256" key="1">
    <source>
        <dbReference type="ARBA" id="ARBA00009437"/>
    </source>
</evidence>
<feature type="domain" description="HTH lysR-type" evidence="5">
    <location>
        <begin position="13"/>
        <end position="69"/>
    </location>
</feature>
<evidence type="ECO:0000256" key="3">
    <source>
        <dbReference type="ARBA" id="ARBA00023125"/>
    </source>
</evidence>
<gene>
    <name evidence="6" type="ORF">ACFOM8_17540</name>
</gene>
<dbReference type="SUPFAM" id="SSF53850">
    <property type="entry name" value="Periplasmic binding protein-like II"/>
    <property type="match status" value="1"/>
</dbReference>
<dbReference type="PANTHER" id="PTHR30118:SF15">
    <property type="entry name" value="TRANSCRIPTIONAL REGULATORY PROTEIN"/>
    <property type="match status" value="1"/>
</dbReference>
<name>A0ABV7U823_9RHOB</name>
<dbReference type="CDD" id="cd08417">
    <property type="entry name" value="PBP2_Nitroaromatics_like"/>
    <property type="match status" value="1"/>
</dbReference>
<dbReference type="Gene3D" id="1.10.10.10">
    <property type="entry name" value="Winged helix-like DNA-binding domain superfamily/Winged helix DNA-binding domain"/>
    <property type="match status" value="1"/>
</dbReference>
<dbReference type="InterPro" id="IPR036390">
    <property type="entry name" value="WH_DNA-bd_sf"/>
</dbReference>
<dbReference type="PRINTS" id="PR00039">
    <property type="entry name" value="HTHLYSR"/>
</dbReference>
<evidence type="ECO:0000256" key="4">
    <source>
        <dbReference type="ARBA" id="ARBA00023163"/>
    </source>
</evidence>
<dbReference type="InterPro" id="IPR000847">
    <property type="entry name" value="LysR_HTH_N"/>
</dbReference>
<keyword evidence="4" id="KW-0804">Transcription</keyword>
<reference evidence="7" key="1">
    <citation type="journal article" date="2019" name="Int. J. Syst. Evol. Microbiol.">
        <title>The Global Catalogue of Microorganisms (GCM) 10K type strain sequencing project: providing services to taxonomists for standard genome sequencing and annotation.</title>
        <authorList>
            <consortium name="The Broad Institute Genomics Platform"/>
            <consortium name="The Broad Institute Genome Sequencing Center for Infectious Disease"/>
            <person name="Wu L."/>
            <person name="Ma J."/>
        </authorList>
    </citation>
    <scope>NUCLEOTIDE SEQUENCE [LARGE SCALE GENOMIC DNA]</scope>
    <source>
        <strain evidence="7">KCTC 42473</strain>
    </source>
</reference>
<dbReference type="Pfam" id="PF00126">
    <property type="entry name" value="HTH_1"/>
    <property type="match status" value="1"/>
</dbReference>
<dbReference type="Gene3D" id="3.40.190.10">
    <property type="entry name" value="Periplasmic binding protein-like II"/>
    <property type="match status" value="2"/>
</dbReference>
<protein>
    <submittedName>
        <fullName evidence="6">LysR family transcriptional regulator</fullName>
    </submittedName>
</protein>
<dbReference type="Pfam" id="PF03466">
    <property type="entry name" value="LysR_substrate"/>
    <property type="match status" value="1"/>
</dbReference>